<feature type="transmembrane region" description="Helical" evidence="6">
    <location>
        <begin position="379"/>
        <end position="397"/>
    </location>
</feature>
<keyword evidence="3 6" id="KW-0812">Transmembrane</keyword>
<dbReference type="GO" id="GO:0005886">
    <property type="term" value="C:plasma membrane"/>
    <property type="evidence" value="ECO:0007669"/>
    <property type="project" value="UniProtKB-SubCell"/>
</dbReference>
<feature type="transmembrane region" description="Helical" evidence="6">
    <location>
        <begin position="205"/>
        <end position="230"/>
    </location>
</feature>
<feature type="transmembrane region" description="Helical" evidence="6">
    <location>
        <begin position="77"/>
        <end position="99"/>
    </location>
</feature>
<feature type="transmembrane region" description="Helical" evidence="6">
    <location>
        <begin position="310"/>
        <end position="329"/>
    </location>
</feature>
<evidence type="ECO:0000256" key="2">
    <source>
        <dbReference type="ARBA" id="ARBA00022475"/>
    </source>
</evidence>
<dbReference type="Proteomes" id="UP001168821">
    <property type="component" value="Unassembled WGS sequence"/>
</dbReference>
<evidence type="ECO:0000256" key="5">
    <source>
        <dbReference type="ARBA" id="ARBA00023136"/>
    </source>
</evidence>
<evidence type="ECO:0000256" key="3">
    <source>
        <dbReference type="ARBA" id="ARBA00022692"/>
    </source>
</evidence>
<dbReference type="GO" id="GO:0007165">
    <property type="term" value="P:signal transduction"/>
    <property type="evidence" value="ECO:0007669"/>
    <property type="project" value="UniProtKB-KW"/>
</dbReference>
<keyword evidence="5 6" id="KW-0472">Membrane</keyword>
<dbReference type="AlphaFoldDB" id="A0AA38MJB5"/>
<keyword evidence="6" id="KW-0807">Transducer</keyword>
<sequence length="406" mass="47724">MSANNAWVLLSYFIYLPPCFVAIAGETLLFAYLIIVTKGTQIVNTNLKKCRSSRNELKTILTLLIDIKNDIQKFSQVCIFFKLFFVVTEIATSICTFLTHKEQAFNPVSMIICWINIYWTGYLLLELFLVIAPHILFYKNVLQMVEICADLESNGYKSTDLLHLRFILTKIKFTAHGLLDLDWPLMFTVNVGLTSWEVMFCHLRFLFISLLFLSGESLIFFYLLACWNILKVFNFFIKEERNVEIKQIKEILHLYHGVKTDIQRISSLFVFFKLIHVAVELATTLYGLFREVETQEVDFLTKIHAFLVTGYWFFELTMETLLVLCPYMFLSEQVLKTVHACNDKQESDNLEYKELELFYLQAQLTNFKFTCHGLLELDWPLLYVVVAQILTHMIYLIQFNQMWKNK</sequence>
<keyword evidence="2 6" id="KW-1003">Cell membrane</keyword>
<dbReference type="EMBL" id="JALNTZ010000003">
    <property type="protein sequence ID" value="KAJ3658344.1"/>
    <property type="molecule type" value="Genomic_DNA"/>
</dbReference>
<evidence type="ECO:0000256" key="1">
    <source>
        <dbReference type="ARBA" id="ARBA00004651"/>
    </source>
</evidence>
<dbReference type="InterPro" id="IPR013604">
    <property type="entry name" value="7TM_chemorcpt"/>
</dbReference>
<name>A0AA38MJB5_9CUCU</name>
<organism evidence="7 8">
    <name type="scientific">Zophobas morio</name>
    <dbReference type="NCBI Taxonomy" id="2755281"/>
    <lineage>
        <taxon>Eukaryota</taxon>
        <taxon>Metazoa</taxon>
        <taxon>Ecdysozoa</taxon>
        <taxon>Arthropoda</taxon>
        <taxon>Hexapoda</taxon>
        <taxon>Insecta</taxon>
        <taxon>Pterygota</taxon>
        <taxon>Neoptera</taxon>
        <taxon>Endopterygota</taxon>
        <taxon>Coleoptera</taxon>
        <taxon>Polyphaga</taxon>
        <taxon>Cucujiformia</taxon>
        <taxon>Tenebrionidae</taxon>
        <taxon>Zophobas</taxon>
    </lineage>
</organism>
<evidence type="ECO:0000256" key="6">
    <source>
        <dbReference type="RuleBase" id="RU363108"/>
    </source>
</evidence>
<comment type="function">
    <text evidence="6">Gustatory receptor which mediates acceptance or avoidance behavior, depending on its substrates.</text>
</comment>
<protein>
    <recommendedName>
        <fullName evidence="6">Gustatory receptor</fullName>
    </recommendedName>
</protein>
<feature type="transmembrane region" description="Helical" evidence="6">
    <location>
        <begin position="119"/>
        <end position="137"/>
    </location>
</feature>
<keyword evidence="6" id="KW-0675">Receptor</keyword>
<accession>A0AA38MJB5</accession>
<dbReference type="Pfam" id="PF08395">
    <property type="entry name" value="7tm_7"/>
    <property type="match status" value="1"/>
</dbReference>
<reference evidence="7" key="1">
    <citation type="journal article" date="2023" name="G3 (Bethesda)">
        <title>Whole genome assemblies of Zophobas morio and Tenebrio molitor.</title>
        <authorList>
            <person name="Kaur S."/>
            <person name="Stinson S.A."/>
            <person name="diCenzo G.C."/>
        </authorList>
    </citation>
    <scope>NUCLEOTIDE SEQUENCE</scope>
    <source>
        <strain evidence="7">QUZm001</strain>
    </source>
</reference>
<comment type="subcellular location">
    <subcellularLocation>
        <location evidence="1 6">Cell membrane</location>
        <topology evidence="1 6">Multi-pass membrane protein</topology>
    </subcellularLocation>
</comment>
<evidence type="ECO:0000313" key="7">
    <source>
        <dbReference type="EMBL" id="KAJ3658344.1"/>
    </source>
</evidence>
<dbReference type="GO" id="GO:0050909">
    <property type="term" value="P:sensory perception of taste"/>
    <property type="evidence" value="ECO:0007669"/>
    <property type="project" value="InterPro"/>
</dbReference>
<comment type="similarity">
    <text evidence="6">Belongs to the insect chemoreceptor superfamily. Gustatory receptor (GR) family.</text>
</comment>
<evidence type="ECO:0000313" key="8">
    <source>
        <dbReference type="Proteomes" id="UP001168821"/>
    </source>
</evidence>
<comment type="caution">
    <text evidence="7">The sequence shown here is derived from an EMBL/GenBank/DDBJ whole genome shotgun (WGS) entry which is preliminary data.</text>
</comment>
<gene>
    <name evidence="7" type="ORF">Zmor_010088</name>
</gene>
<feature type="transmembrane region" description="Helical" evidence="6">
    <location>
        <begin position="12"/>
        <end position="35"/>
    </location>
</feature>
<feature type="transmembrane region" description="Helical" evidence="6">
    <location>
        <begin position="268"/>
        <end position="289"/>
    </location>
</feature>
<evidence type="ECO:0000256" key="4">
    <source>
        <dbReference type="ARBA" id="ARBA00022989"/>
    </source>
</evidence>
<keyword evidence="8" id="KW-1185">Reference proteome</keyword>
<proteinExistence type="inferred from homology"/>
<keyword evidence="4 6" id="KW-1133">Transmembrane helix</keyword>